<feature type="transmembrane region" description="Helical" evidence="8">
    <location>
        <begin position="217"/>
        <end position="239"/>
    </location>
</feature>
<keyword evidence="6" id="KW-0675">Receptor</keyword>
<feature type="domain" description="G-protein coupled receptors family 1 profile" evidence="9">
    <location>
        <begin position="209"/>
        <end position="279"/>
    </location>
</feature>
<evidence type="ECO:0000259" key="9">
    <source>
        <dbReference type="PROSITE" id="PS50262"/>
    </source>
</evidence>
<evidence type="ECO:0000256" key="4">
    <source>
        <dbReference type="ARBA" id="ARBA00023040"/>
    </source>
</evidence>
<evidence type="ECO:0000256" key="2">
    <source>
        <dbReference type="ARBA" id="ARBA00022692"/>
    </source>
</evidence>
<keyword evidence="5 8" id="KW-0472">Membrane</keyword>
<name>A0ABM3T976_BALAC</name>
<gene>
    <name evidence="11" type="primary">LOC130707554</name>
</gene>
<accession>A0ABM3T976</accession>
<dbReference type="RefSeq" id="XP_057398655.1">
    <property type="nucleotide sequence ID" value="XM_057542672.1"/>
</dbReference>
<evidence type="ECO:0000256" key="5">
    <source>
        <dbReference type="ARBA" id="ARBA00023136"/>
    </source>
</evidence>
<keyword evidence="2 8" id="KW-0812">Transmembrane</keyword>
<evidence type="ECO:0000256" key="7">
    <source>
        <dbReference type="ARBA" id="ARBA00023224"/>
    </source>
</evidence>
<dbReference type="Gene3D" id="1.20.1070.10">
    <property type="entry name" value="Rhodopsin 7-helix transmembrane proteins"/>
    <property type="match status" value="2"/>
</dbReference>
<keyword evidence="7" id="KW-0807">Transducer</keyword>
<proteinExistence type="predicted"/>
<sequence>MTSARGSCRIARAIGAVLPLNWLGDASLGQPPNSSLALCTFGLVGNVLVLVLVRSQQRRRRSLLNCFLLNRAATDLQFVLTLPFWAVDMPATSSSAPSAWRATAPWRARCAPAGPAPHGLSACAACSGPLQSWPPRPPPCSPQWPASGANACACCAPPTAVPTGWPSTICKRSPWPLCCGWPRWAPDHCCSCVSCVGGGHAWPPGVRLRRRSRVTRALACVPLAFVFCWLPNQALTLWGVLVKLNVVPWDRAYFLAQAYLFPLSICLAHSNNCLNPMLYCLLRRDFRQGLRELCGRAKRPVDLRPFSDCPAPATALSD</sequence>
<evidence type="ECO:0000313" key="11">
    <source>
        <dbReference type="RefSeq" id="XP_057398655.1"/>
    </source>
</evidence>
<evidence type="ECO:0000256" key="6">
    <source>
        <dbReference type="ARBA" id="ARBA00023170"/>
    </source>
</evidence>
<dbReference type="Pfam" id="PF00001">
    <property type="entry name" value="7tm_1"/>
    <property type="match status" value="1"/>
</dbReference>
<organism evidence="10 11">
    <name type="scientific">Balaenoptera acutorostrata</name>
    <name type="common">Common minke whale</name>
    <name type="synonym">Balaena rostrata</name>
    <dbReference type="NCBI Taxonomy" id="9767"/>
    <lineage>
        <taxon>Eukaryota</taxon>
        <taxon>Metazoa</taxon>
        <taxon>Chordata</taxon>
        <taxon>Craniata</taxon>
        <taxon>Vertebrata</taxon>
        <taxon>Euteleostomi</taxon>
        <taxon>Mammalia</taxon>
        <taxon>Eutheria</taxon>
        <taxon>Laurasiatheria</taxon>
        <taxon>Artiodactyla</taxon>
        <taxon>Whippomorpha</taxon>
        <taxon>Cetacea</taxon>
        <taxon>Mysticeti</taxon>
        <taxon>Balaenopteridae</taxon>
        <taxon>Balaenoptera</taxon>
    </lineage>
</organism>
<evidence type="ECO:0000313" key="10">
    <source>
        <dbReference type="Proteomes" id="UP001652580"/>
    </source>
</evidence>
<feature type="transmembrane region" description="Helical" evidence="8">
    <location>
        <begin position="259"/>
        <end position="282"/>
    </location>
</feature>
<reference evidence="11" key="1">
    <citation type="submission" date="2025-08" db="UniProtKB">
        <authorList>
            <consortium name="RefSeq"/>
        </authorList>
    </citation>
    <scope>IDENTIFICATION</scope>
</reference>
<dbReference type="PANTHER" id="PTHR10489">
    <property type="entry name" value="CELL ADHESION MOLECULE"/>
    <property type="match status" value="1"/>
</dbReference>
<dbReference type="InterPro" id="IPR000276">
    <property type="entry name" value="GPCR_Rhodpsn"/>
</dbReference>
<dbReference type="InterPro" id="IPR017452">
    <property type="entry name" value="GPCR_Rhodpsn_7TM"/>
</dbReference>
<dbReference type="InterPro" id="IPR050119">
    <property type="entry name" value="CCR1-9-like"/>
</dbReference>
<dbReference type="Proteomes" id="UP001652580">
    <property type="component" value="Chromosome 3"/>
</dbReference>
<keyword evidence="4" id="KW-0297">G-protein coupled receptor</keyword>
<dbReference type="PRINTS" id="PR00237">
    <property type="entry name" value="GPCRRHODOPSN"/>
</dbReference>
<dbReference type="GeneID" id="130707554"/>
<evidence type="ECO:0000256" key="1">
    <source>
        <dbReference type="ARBA" id="ARBA00004370"/>
    </source>
</evidence>
<dbReference type="PROSITE" id="PS50262">
    <property type="entry name" value="G_PROTEIN_RECEP_F1_2"/>
    <property type="match status" value="1"/>
</dbReference>
<protein>
    <submittedName>
        <fullName evidence="11">Relaxin-3 receptor 1-like</fullName>
    </submittedName>
</protein>
<evidence type="ECO:0000256" key="8">
    <source>
        <dbReference type="SAM" id="Phobius"/>
    </source>
</evidence>
<evidence type="ECO:0000256" key="3">
    <source>
        <dbReference type="ARBA" id="ARBA00022989"/>
    </source>
</evidence>
<keyword evidence="10" id="KW-1185">Reference proteome</keyword>
<comment type="subcellular location">
    <subcellularLocation>
        <location evidence="1">Membrane</location>
    </subcellularLocation>
</comment>
<dbReference type="SUPFAM" id="SSF81321">
    <property type="entry name" value="Family A G protein-coupled receptor-like"/>
    <property type="match status" value="2"/>
</dbReference>
<feature type="transmembrane region" description="Helical" evidence="8">
    <location>
        <begin position="35"/>
        <end position="53"/>
    </location>
</feature>
<dbReference type="PANTHER" id="PTHR10489:SF951">
    <property type="entry name" value="RELAXIN FAMILY PEPTIDE_INSL5 RECEPTOR 4"/>
    <property type="match status" value="1"/>
</dbReference>
<keyword evidence="3 8" id="KW-1133">Transmembrane helix</keyword>